<comment type="similarity">
    <text evidence="1">Belongs to the 'phage' integrase family.</text>
</comment>
<dbReference type="EMBL" id="CP028136">
    <property type="protein sequence ID" value="AVR46768.1"/>
    <property type="molecule type" value="Genomic_DNA"/>
</dbReference>
<dbReference type="InterPro" id="IPR050090">
    <property type="entry name" value="Tyrosine_recombinase_XerCD"/>
</dbReference>
<keyword evidence="2" id="KW-0238">DNA-binding</keyword>
<dbReference type="GO" id="GO:0006310">
    <property type="term" value="P:DNA recombination"/>
    <property type="evidence" value="ECO:0007669"/>
    <property type="project" value="UniProtKB-KW"/>
</dbReference>
<dbReference type="Gene3D" id="1.10.443.10">
    <property type="entry name" value="Intergrase catalytic core"/>
    <property type="match status" value="1"/>
</dbReference>
<proteinExistence type="inferred from homology"/>
<dbReference type="AlphaFoldDB" id="A0A2R3Z916"/>
<dbReference type="InterPro" id="IPR013762">
    <property type="entry name" value="Integrase-like_cat_sf"/>
</dbReference>
<feature type="domain" description="Tyr recombinase" evidence="4">
    <location>
        <begin position="201"/>
        <end position="370"/>
    </location>
</feature>
<evidence type="ECO:0000259" key="4">
    <source>
        <dbReference type="PROSITE" id="PS51898"/>
    </source>
</evidence>
<dbReference type="Pfam" id="PF17293">
    <property type="entry name" value="Arm-DNA-bind_5"/>
    <property type="match status" value="1"/>
</dbReference>
<evidence type="ECO:0000313" key="6">
    <source>
        <dbReference type="Proteomes" id="UP000241507"/>
    </source>
</evidence>
<dbReference type="SUPFAM" id="SSF56349">
    <property type="entry name" value="DNA breaking-rejoining enzymes"/>
    <property type="match status" value="1"/>
</dbReference>
<dbReference type="GO" id="GO:0015074">
    <property type="term" value="P:DNA integration"/>
    <property type="evidence" value="ECO:0007669"/>
    <property type="project" value="InterPro"/>
</dbReference>
<dbReference type="GO" id="GO:0003677">
    <property type="term" value="F:DNA binding"/>
    <property type="evidence" value="ECO:0007669"/>
    <property type="project" value="UniProtKB-KW"/>
</dbReference>
<accession>A0A2R3Z916</accession>
<keyword evidence="3" id="KW-0233">DNA recombination</keyword>
<dbReference type="InterPro" id="IPR025269">
    <property type="entry name" value="SAM-like_dom"/>
</dbReference>
<evidence type="ECO:0000313" key="5">
    <source>
        <dbReference type="EMBL" id="AVR46768.1"/>
    </source>
</evidence>
<sequence>MANVTLRSKKLAKGKLSLYLDFYPEIVNPKTGKPTRREFLKLKIFENPKNEIEREHNSTQIQLAEQIRAKRLIDIRNKEYGLKEHMNLDINFYDFFKSIVGEYYNNGSKGNYHSWKSSLDYWEKYIGKSLMSKQLLPYHVEKFRDFLLSAKTLRNNEKDLSRNTASAYYKNFINVLKRAHKKKLLASNLAEDAVYIKEEETYREYLTEEELKELSKATCALPSLKRMAFFSVMTGLRFADINNLEWKNVFHDKSQGYYIKLKERKTGNIQNHFIPNNAQALLVKEGTTKGKVFKNIKYSQITRPLKDWLDAADIKKKISFHNFRHTYATLQLSKGTDIYTLSKMLGHKNVTTTQIYGKVMDRQKIEASKKLNLEFDGL</sequence>
<dbReference type="InterPro" id="IPR035386">
    <property type="entry name" value="Arm-DNA-bind_5"/>
</dbReference>
<name>A0A2R3Z916_9FLAO</name>
<dbReference type="Gene3D" id="1.10.150.130">
    <property type="match status" value="1"/>
</dbReference>
<dbReference type="RefSeq" id="WP_107013539.1">
    <property type="nucleotide sequence ID" value="NZ_CP028136.1"/>
</dbReference>
<reference evidence="6" key="1">
    <citation type="submission" date="2018-03" db="EMBL/GenBank/DDBJ databases">
        <title>Gramella fulva sp. nov., isolated from a dry surface of tidal flat.</title>
        <authorList>
            <person name="Hwang S.H."/>
            <person name="Hwang W.M."/>
            <person name="Kang K."/>
            <person name="Ahn T.-Y."/>
        </authorList>
    </citation>
    <scope>NUCLEOTIDE SEQUENCE [LARGE SCALE GENOMIC DNA]</scope>
    <source>
        <strain evidence="6">SH35</strain>
    </source>
</reference>
<organism evidence="5 6">
    <name type="scientific">Christiangramia fulva</name>
    <dbReference type="NCBI Taxonomy" id="2126553"/>
    <lineage>
        <taxon>Bacteria</taxon>
        <taxon>Pseudomonadati</taxon>
        <taxon>Bacteroidota</taxon>
        <taxon>Flavobacteriia</taxon>
        <taxon>Flavobacteriales</taxon>
        <taxon>Flavobacteriaceae</taxon>
        <taxon>Christiangramia</taxon>
    </lineage>
</organism>
<dbReference type="Pfam" id="PF13102">
    <property type="entry name" value="Phage_int_SAM_5"/>
    <property type="match status" value="1"/>
</dbReference>
<dbReference type="KEGG" id="grs:C7S20_16700"/>
<dbReference type="InterPro" id="IPR010998">
    <property type="entry name" value="Integrase_recombinase_N"/>
</dbReference>
<dbReference type="InterPro" id="IPR011010">
    <property type="entry name" value="DNA_brk_join_enz"/>
</dbReference>
<keyword evidence="6" id="KW-1185">Reference proteome</keyword>
<protein>
    <submittedName>
        <fullName evidence="5">Integrase</fullName>
    </submittedName>
</protein>
<dbReference type="Pfam" id="PF00589">
    <property type="entry name" value="Phage_integrase"/>
    <property type="match status" value="1"/>
</dbReference>
<dbReference type="PROSITE" id="PS51898">
    <property type="entry name" value="TYR_RECOMBINASE"/>
    <property type="match status" value="1"/>
</dbReference>
<evidence type="ECO:0000256" key="1">
    <source>
        <dbReference type="ARBA" id="ARBA00008857"/>
    </source>
</evidence>
<gene>
    <name evidence="5" type="ORF">C7S20_16700</name>
</gene>
<evidence type="ECO:0000256" key="3">
    <source>
        <dbReference type="ARBA" id="ARBA00023172"/>
    </source>
</evidence>
<dbReference type="InterPro" id="IPR002104">
    <property type="entry name" value="Integrase_catalytic"/>
</dbReference>
<dbReference type="PANTHER" id="PTHR30349:SF64">
    <property type="entry name" value="PROPHAGE INTEGRASE INTD-RELATED"/>
    <property type="match status" value="1"/>
</dbReference>
<dbReference type="CDD" id="cd01185">
    <property type="entry name" value="INTN1_C_like"/>
    <property type="match status" value="1"/>
</dbReference>
<dbReference type="PANTHER" id="PTHR30349">
    <property type="entry name" value="PHAGE INTEGRASE-RELATED"/>
    <property type="match status" value="1"/>
</dbReference>
<dbReference type="Proteomes" id="UP000241507">
    <property type="component" value="Chromosome"/>
</dbReference>
<evidence type="ECO:0000256" key="2">
    <source>
        <dbReference type="ARBA" id="ARBA00023125"/>
    </source>
</evidence>